<dbReference type="EMBL" id="GISG01039947">
    <property type="protein sequence ID" value="MBA4622714.1"/>
    <property type="molecule type" value="Transcribed_RNA"/>
</dbReference>
<name>A0A7C8YNH5_OPUST</name>
<reference evidence="2" key="2">
    <citation type="submission" date="2020-07" db="EMBL/GenBank/DDBJ databases">
        <authorList>
            <person name="Vera ALvarez R."/>
            <person name="Arias-Moreno D.M."/>
            <person name="Jimenez-Jacinto V."/>
            <person name="Jimenez-Bremont J.F."/>
            <person name="Swaminathan K."/>
            <person name="Moose S.P."/>
            <person name="Guerrero-Gonzalez M.L."/>
            <person name="Marino-Ramirez L."/>
            <person name="Landsman D."/>
            <person name="Rodriguez-Kessler M."/>
            <person name="Delgado-Sanchez P."/>
        </authorList>
    </citation>
    <scope>NUCLEOTIDE SEQUENCE</scope>
    <source>
        <tissue evidence="2">Cladode</tissue>
    </source>
</reference>
<accession>A0A7C8YNH5</accession>
<evidence type="ECO:0000256" key="1">
    <source>
        <dbReference type="SAM" id="MobiDB-lite"/>
    </source>
</evidence>
<organism evidence="2">
    <name type="scientific">Opuntia streptacantha</name>
    <name type="common">Prickly pear cactus</name>
    <name type="synonym">Opuntia cardona</name>
    <dbReference type="NCBI Taxonomy" id="393608"/>
    <lineage>
        <taxon>Eukaryota</taxon>
        <taxon>Viridiplantae</taxon>
        <taxon>Streptophyta</taxon>
        <taxon>Embryophyta</taxon>
        <taxon>Tracheophyta</taxon>
        <taxon>Spermatophyta</taxon>
        <taxon>Magnoliopsida</taxon>
        <taxon>eudicotyledons</taxon>
        <taxon>Gunneridae</taxon>
        <taxon>Pentapetalae</taxon>
        <taxon>Caryophyllales</taxon>
        <taxon>Cactineae</taxon>
        <taxon>Cactaceae</taxon>
        <taxon>Opuntioideae</taxon>
        <taxon>Opuntia</taxon>
    </lineage>
</organism>
<sequence>MSTKPPKNPEKKIQKWEKKRGGDEERESEKVMNKVWDCGSPLYDSYELATLTHLIERHLMALPNSLGGSKRFRLSRHNHNQNQKMMMMMVNQGSTAVMVSSSNSRKPSMQSGCVGLGRVWKRMRGERGMKIIKPTRCRPPGIKWFI</sequence>
<protein>
    <submittedName>
        <fullName evidence="2">Uncharacterized protein</fullName>
    </submittedName>
</protein>
<evidence type="ECO:0000313" key="2">
    <source>
        <dbReference type="EMBL" id="MBA4622714.1"/>
    </source>
</evidence>
<feature type="compositionally biased region" description="Basic and acidic residues" evidence="1">
    <location>
        <begin position="7"/>
        <end position="29"/>
    </location>
</feature>
<reference evidence="2" key="1">
    <citation type="journal article" date="2013" name="J. Plant Res.">
        <title>Effect of fungi and light on seed germination of three Opuntia species from semiarid lands of central Mexico.</title>
        <authorList>
            <person name="Delgado-Sanchez P."/>
            <person name="Jimenez-Bremont J.F."/>
            <person name="Guerrero-Gonzalez Mde L."/>
            <person name="Flores J."/>
        </authorList>
    </citation>
    <scope>NUCLEOTIDE SEQUENCE</scope>
    <source>
        <tissue evidence="2">Cladode</tissue>
    </source>
</reference>
<dbReference type="PANTHER" id="PTHR33978">
    <property type="entry name" value="SERINE/THREONINE-KINASE"/>
    <property type="match status" value="1"/>
</dbReference>
<proteinExistence type="predicted"/>
<feature type="region of interest" description="Disordered" evidence="1">
    <location>
        <begin position="1"/>
        <end position="29"/>
    </location>
</feature>
<dbReference type="PANTHER" id="PTHR33978:SF18">
    <property type="entry name" value="OS01G0656300 PROTEIN"/>
    <property type="match status" value="1"/>
</dbReference>
<dbReference type="AlphaFoldDB" id="A0A7C8YNH5"/>